<feature type="compositionally biased region" description="Polar residues" evidence="1">
    <location>
        <begin position="223"/>
        <end position="243"/>
    </location>
</feature>
<dbReference type="Gene3D" id="1.10.10.60">
    <property type="entry name" value="Homeodomain-like"/>
    <property type="match status" value="1"/>
</dbReference>
<name>A0A2D3UNH1_9PEZI</name>
<evidence type="ECO:0008006" key="4">
    <source>
        <dbReference type="Google" id="ProtNLM"/>
    </source>
</evidence>
<keyword evidence="3" id="KW-1185">Reference proteome</keyword>
<dbReference type="Proteomes" id="UP000225277">
    <property type="component" value="Unassembled WGS sequence"/>
</dbReference>
<reference evidence="2 3" key="1">
    <citation type="submission" date="2016-03" db="EMBL/GenBank/DDBJ databases">
        <authorList>
            <person name="Ploux O."/>
        </authorList>
    </citation>
    <scope>NUCLEOTIDE SEQUENCE [LARGE SCALE GENOMIC DNA]</scope>
    <source>
        <strain evidence="2 3">URUG2</strain>
    </source>
</reference>
<gene>
    <name evidence="2" type="ORF">RCC_12273</name>
</gene>
<dbReference type="InterPro" id="IPR001005">
    <property type="entry name" value="SANT/Myb"/>
</dbReference>
<accession>A0A2D3UNH1</accession>
<sequence length="361" mass="40688">MTCRAQVDGNAQLTRHVRQLHGDGWVFNKNEKHYYSVEEDARIVELRQKGVSYSEIGRVLGRSSSGVERRFHDYLLANPTSSQSEPSAIEQRIVEGLQARKPLSAVARELDLSRKTAWRRLNAVCPGNDPSAGLNYSSWTEEKGRVVQRALAEGKSITQVALEMGLTYQSVYNFARRTKLITGGRKYTRPSRIEPDGLECLEESVKDEQSTISGNDLDANRGGESTTSTAHQGNLSEPDSSPAPQKMVTIRDRIRLAEREELVRRYDQGQSRRELTTYLQRPSSTVDRVLREELKKLGRRSVINTPWSTEEDKKIRSYRSQGISCPQMAKVVPGRTVSSIRSRLAKLEKESSLQTSQIPPV</sequence>
<evidence type="ECO:0000313" key="3">
    <source>
        <dbReference type="Proteomes" id="UP000225277"/>
    </source>
</evidence>
<dbReference type="AlphaFoldDB" id="A0A2D3UNH1"/>
<proteinExistence type="predicted"/>
<feature type="region of interest" description="Disordered" evidence="1">
    <location>
        <begin position="203"/>
        <end position="244"/>
    </location>
</feature>
<dbReference type="RefSeq" id="XP_023621865.1">
    <property type="nucleotide sequence ID" value="XM_023766097.1"/>
</dbReference>
<dbReference type="GeneID" id="35606826"/>
<protein>
    <recommendedName>
        <fullName evidence="4">Transposase IS30-like HTH domain-containing protein</fullName>
    </recommendedName>
</protein>
<evidence type="ECO:0000313" key="2">
    <source>
        <dbReference type="EMBL" id="CZT14968.1"/>
    </source>
</evidence>
<dbReference type="EMBL" id="FJUY01000001">
    <property type="protein sequence ID" value="CZT14968.1"/>
    <property type="molecule type" value="Genomic_DNA"/>
</dbReference>
<evidence type="ECO:0000256" key="1">
    <source>
        <dbReference type="SAM" id="MobiDB-lite"/>
    </source>
</evidence>
<dbReference type="CDD" id="cd00167">
    <property type="entry name" value="SANT"/>
    <property type="match status" value="1"/>
</dbReference>
<organism evidence="2 3">
    <name type="scientific">Ramularia collo-cygni</name>
    <dbReference type="NCBI Taxonomy" id="112498"/>
    <lineage>
        <taxon>Eukaryota</taxon>
        <taxon>Fungi</taxon>
        <taxon>Dikarya</taxon>
        <taxon>Ascomycota</taxon>
        <taxon>Pezizomycotina</taxon>
        <taxon>Dothideomycetes</taxon>
        <taxon>Dothideomycetidae</taxon>
        <taxon>Mycosphaerellales</taxon>
        <taxon>Mycosphaerellaceae</taxon>
        <taxon>Ramularia</taxon>
    </lineage>
</organism>